<keyword evidence="3" id="KW-1185">Reference proteome</keyword>
<sequence>MLLEPVIKQFDQIIHGIKREKEHYDCLVGTDIRLGYKLKPKPEVQTLLTKHRNKTPGAAYKCAHIERFKLVVYVCPRQHSHCAQTNLAFSQLLNVQSVPDQTDISSYFQPCSQVIPHKSRPVSVSSTNVEGKRTLSSITSVNKTKVCTHVPDLASAERDSFPMETLEGSMEDVTDQKDHFVNRKRKGGRCMSEVGKLPKRTALKLTSSYQDTNHCSSSSKSGHAHGLSRSISKKSLKNIIQRHEKNKKEKRAISLEMHTSTLQSKRSPVCSHSAKENGKSRQMQRETDDDMSSVALPSVSVINLGAVTIASESESCNLSLSPQMPTATKGCREKEIHDFPRHDADSVVCMSTGKHKSHMFVSSQLDGVGSGKNCRGRTKRGIYSRIKEFHSKHKANNSPTSHLQSLNNSFKVKKVKSYLSVCHKSVHHVDYEKAKSVNVLSQNLKDELPDLVDRSISHQYSNSFSLSSCMEEKASLEKVQPPLKQTCSNGRLPLCSSCDEPEIKARESCQETESHEVLFLEHPVTQKSSERRKRSCISNDQFSPLNVLRLEPFSTCVADSKKGCGLLSIPDTELEKSVLRLRTELEAVKQGNHYSRRHEQYMEGGKCRRLLDDQNYLEHFKEGQEDVVMDTLLTMFPKTDVQSLDYIMRVLLPEALIRVYQQVMGHSVEDI</sequence>
<dbReference type="EMBL" id="PZQS01000004">
    <property type="protein sequence ID" value="PVD32317.1"/>
    <property type="molecule type" value="Genomic_DNA"/>
</dbReference>
<feature type="region of interest" description="Disordered" evidence="1">
    <location>
        <begin position="208"/>
        <end position="236"/>
    </location>
</feature>
<feature type="region of interest" description="Disordered" evidence="1">
    <location>
        <begin position="258"/>
        <end position="288"/>
    </location>
</feature>
<protein>
    <submittedName>
        <fullName evidence="2">Uncharacterized protein</fullName>
    </submittedName>
</protein>
<dbReference type="OrthoDB" id="6382611at2759"/>
<feature type="compositionally biased region" description="Polar residues" evidence="1">
    <location>
        <begin position="208"/>
        <end position="221"/>
    </location>
</feature>
<organism evidence="2 3">
    <name type="scientific">Pomacea canaliculata</name>
    <name type="common">Golden apple snail</name>
    <dbReference type="NCBI Taxonomy" id="400727"/>
    <lineage>
        <taxon>Eukaryota</taxon>
        <taxon>Metazoa</taxon>
        <taxon>Spiralia</taxon>
        <taxon>Lophotrochozoa</taxon>
        <taxon>Mollusca</taxon>
        <taxon>Gastropoda</taxon>
        <taxon>Caenogastropoda</taxon>
        <taxon>Architaenioglossa</taxon>
        <taxon>Ampullarioidea</taxon>
        <taxon>Ampullariidae</taxon>
        <taxon>Pomacea</taxon>
    </lineage>
</organism>
<feature type="compositionally biased region" description="Basic and acidic residues" evidence="1">
    <location>
        <begin position="273"/>
        <end position="286"/>
    </location>
</feature>
<dbReference type="AlphaFoldDB" id="A0A2T7PFW5"/>
<comment type="caution">
    <text evidence="2">The sequence shown here is derived from an EMBL/GenBank/DDBJ whole genome shotgun (WGS) entry which is preliminary data.</text>
</comment>
<dbReference type="STRING" id="400727.A0A2T7PFW5"/>
<dbReference type="Proteomes" id="UP000245119">
    <property type="component" value="Linkage Group LG4"/>
</dbReference>
<evidence type="ECO:0000313" key="2">
    <source>
        <dbReference type="EMBL" id="PVD32317.1"/>
    </source>
</evidence>
<evidence type="ECO:0000313" key="3">
    <source>
        <dbReference type="Proteomes" id="UP000245119"/>
    </source>
</evidence>
<reference evidence="2 3" key="1">
    <citation type="submission" date="2018-04" db="EMBL/GenBank/DDBJ databases">
        <title>The genome of golden apple snail Pomacea canaliculata provides insight into stress tolerance and invasive adaptation.</title>
        <authorList>
            <person name="Liu C."/>
            <person name="Liu B."/>
            <person name="Ren Y."/>
            <person name="Zhang Y."/>
            <person name="Wang H."/>
            <person name="Li S."/>
            <person name="Jiang F."/>
            <person name="Yin L."/>
            <person name="Zhang G."/>
            <person name="Qian W."/>
            <person name="Fan W."/>
        </authorList>
    </citation>
    <scope>NUCLEOTIDE SEQUENCE [LARGE SCALE GENOMIC DNA]</scope>
    <source>
        <strain evidence="2">SZHN2017</strain>
        <tissue evidence="2">Muscle</tissue>
    </source>
</reference>
<evidence type="ECO:0000256" key="1">
    <source>
        <dbReference type="SAM" id="MobiDB-lite"/>
    </source>
</evidence>
<proteinExistence type="predicted"/>
<accession>A0A2T7PFW5</accession>
<name>A0A2T7PFW5_POMCA</name>
<gene>
    <name evidence="2" type="ORF">C0Q70_07750</name>
</gene>